<reference evidence="3" key="1">
    <citation type="journal article" date="2024" name="IScience">
        <title>Strigolactones Initiate the Formation of Haustorium-like Structures in Castilleja.</title>
        <authorList>
            <person name="Buerger M."/>
            <person name="Peterson D."/>
            <person name="Chory J."/>
        </authorList>
    </citation>
    <scope>NUCLEOTIDE SEQUENCE [LARGE SCALE GENOMIC DNA]</scope>
</reference>
<proteinExistence type="predicted"/>
<dbReference type="EMBL" id="JAVIJP010000039">
    <property type="protein sequence ID" value="KAL3627191.1"/>
    <property type="molecule type" value="Genomic_DNA"/>
</dbReference>
<evidence type="ECO:0000256" key="1">
    <source>
        <dbReference type="SAM" id="MobiDB-lite"/>
    </source>
</evidence>
<dbReference type="AlphaFoldDB" id="A0ABD3CDR4"/>
<protein>
    <submittedName>
        <fullName evidence="2">Uncharacterized protein</fullName>
    </submittedName>
</protein>
<gene>
    <name evidence="2" type="ORF">CASFOL_028554</name>
</gene>
<name>A0ABD3CDR4_9LAMI</name>
<sequence length="245" mass="28080">MGCINSKVIARSMSIRDELNHGFHSSSLSWEELLTSHDQLFAFVCSANTDTIKPRLGNASLPSTENHDSGVYTRSRSHDRTICETNEDKFDLRDNSLTGGSRSFHTVEEYDALLERIRKFSSRSVQHFETNQDSDKHETGWKRKALAKELKPLEVTSTVEFPDIARSRQRQVDSPGTYVTPKFGSYNVKACSKIRENENGEDSVFSRELVSAFEDCMKQLRYDEESILWEMDGYPSVDDEMEIRD</sequence>
<evidence type="ECO:0000313" key="3">
    <source>
        <dbReference type="Proteomes" id="UP001632038"/>
    </source>
</evidence>
<dbReference type="Proteomes" id="UP001632038">
    <property type="component" value="Unassembled WGS sequence"/>
</dbReference>
<keyword evidence="3" id="KW-1185">Reference proteome</keyword>
<feature type="region of interest" description="Disordered" evidence="1">
    <location>
        <begin position="55"/>
        <end position="78"/>
    </location>
</feature>
<organism evidence="2 3">
    <name type="scientific">Castilleja foliolosa</name>
    <dbReference type="NCBI Taxonomy" id="1961234"/>
    <lineage>
        <taxon>Eukaryota</taxon>
        <taxon>Viridiplantae</taxon>
        <taxon>Streptophyta</taxon>
        <taxon>Embryophyta</taxon>
        <taxon>Tracheophyta</taxon>
        <taxon>Spermatophyta</taxon>
        <taxon>Magnoliopsida</taxon>
        <taxon>eudicotyledons</taxon>
        <taxon>Gunneridae</taxon>
        <taxon>Pentapetalae</taxon>
        <taxon>asterids</taxon>
        <taxon>lamiids</taxon>
        <taxon>Lamiales</taxon>
        <taxon>Orobanchaceae</taxon>
        <taxon>Pedicularideae</taxon>
        <taxon>Castillejinae</taxon>
        <taxon>Castilleja</taxon>
    </lineage>
</organism>
<accession>A0ABD3CDR4</accession>
<comment type="caution">
    <text evidence="2">The sequence shown here is derived from an EMBL/GenBank/DDBJ whole genome shotgun (WGS) entry which is preliminary data.</text>
</comment>
<evidence type="ECO:0000313" key="2">
    <source>
        <dbReference type="EMBL" id="KAL3627191.1"/>
    </source>
</evidence>